<organism evidence="1 2">
    <name type="scientific">Chitinophaga defluvii</name>
    <dbReference type="NCBI Taxonomy" id="3163343"/>
    <lineage>
        <taxon>Bacteria</taxon>
        <taxon>Pseudomonadati</taxon>
        <taxon>Bacteroidota</taxon>
        <taxon>Chitinophagia</taxon>
        <taxon>Chitinophagales</taxon>
        <taxon>Chitinophagaceae</taxon>
        <taxon>Chitinophaga</taxon>
    </lineage>
</organism>
<evidence type="ECO:0008006" key="3">
    <source>
        <dbReference type="Google" id="ProtNLM"/>
    </source>
</evidence>
<accession>A0ABV2T7W9</accession>
<comment type="caution">
    <text evidence="1">The sequence shown here is derived from an EMBL/GenBank/DDBJ whole genome shotgun (WGS) entry which is preliminary data.</text>
</comment>
<dbReference type="RefSeq" id="WP_354661674.1">
    <property type="nucleotide sequence ID" value="NZ_JBEXAC010000002.1"/>
</dbReference>
<keyword evidence="2" id="KW-1185">Reference proteome</keyword>
<dbReference type="EMBL" id="JBEXAC010000002">
    <property type="protein sequence ID" value="MET6999107.1"/>
    <property type="molecule type" value="Genomic_DNA"/>
</dbReference>
<protein>
    <recommendedName>
        <fullName evidence="3">Secreted protein (Por secretion system target)</fullName>
    </recommendedName>
</protein>
<reference evidence="1 2" key="1">
    <citation type="submission" date="2024-06" db="EMBL/GenBank/DDBJ databases">
        <title>Chitinophaga defluvii sp. nov., isolated from municipal sewage.</title>
        <authorList>
            <person name="Zhang L."/>
        </authorList>
    </citation>
    <scope>NUCLEOTIDE SEQUENCE [LARGE SCALE GENOMIC DNA]</scope>
    <source>
        <strain evidence="1 2">H8</strain>
    </source>
</reference>
<proteinExistence type="predicted"/>
<dbReference type="Proteomes" id="UP001549749">
    <property type="component" value="Unassembled WGS sequence"/>
</dbReference>
<sequence length="147" mass="16689">MKHMRIVLAPKAVMVLIVTILINTFQVHAQENVFASSTPRISKEDPKTAAATLKMQLMHLEKDSLLFRLLIENPAGEKLMLYIKDNNSNVLLRETLPTTSRYEARYNLQSLEDGAYTFEIRNGKNKVAEKAVDIKTETQVNRSVSLD</sequence>
<name>A0ABV2T7W9_9BACT</name>
<evidence type="ECO:0000313" key="1">
    <source>
        <dbReference type="EMBL" id="MET6999107.1"/>
    </source>
</evidence>
<evidence type="ECO:0000313" key="2">
    <source>
        <dbReference type="Proteomes" id="UP001549749"/>
    </source>
</evidence>
<gene>
    <name evidence="1" type="ORF">ABR189_17095</name>
</gene>